<proteinExistence type="inferred from homology"/>
<dbReference type="Pfam" id="PF00156">
    <property type="entry name" value="Pribosyltran"/>
    <property type="match status" value="1"/>
</dbReference>
<dbReference type="PANTHER" id="PTHR47505">
    <property type="entry name" value="DNA UTILIZATION PROTEIN YHGH"/>
    <property type="match status" value="1"/>
</dbReference>
<dbReference type="InterPro" id="IPR029057">
    <property type="entry name" value="PRTase-like"/>
</dbReference>
<feature type="domain" description="Phosphoribosyltransferase" evidence="2">
    <location>
        <begin position="134"/>
        <end position="216"/>
    </location>
</feature>
<gene>
    <name evidence="3" type="ORF">GGR32_000557</name>
</gene>
<comment type="caution">
    <text evidence="3">The sequence shown here is derived from an EMBL/GenBank/DDBJ whole genome shotgun (WGS) entry which is preliminary data.</text>
</comment>
<dbReference type="Gene3D" id="3.40.50.2020">
    <property type="match status" value="1"/>
</dbReference>
<dbReference type="CDD" id="cd06223">
    <property type="entry name" value="PRTases_typeI"/>
    <property type="match status" value="1"/>
</dbReference>
<evidence type="ECO:0000259" key="2">
    <source>
        <dbReference type="Pfam" id="PF00156"/>
    </source>
</evidence>
<dbReference type="SUPFAM" id="SSF53271">
    <property type="entry name" value="PRTase-like"/>
    <property type="match status" value="1"/>
</dbReference>
<protein>
    <submittedName>
        <fullName evidence="3">ComF family protein</fullName>
    </submittedName>
</protein>
<name>A0A840ENW1_9FLAO</name>
<dbReference type="InterPro" id="IPR000836">
    <property type="entry name" value="PRTase_dom"/>
</dbReference>
<sequence length="226" mass="26099">MLTDLFSLFFPRICACCQQTLARSERILCVTCKHQMPVTNMHQQNENMIKKVFSGRLPIENSFALLYFSKKGNVQKILHQLKYKGREEISDYLGKWTCFYLKQQKWITEIDAIIPVPLHRKKRKKRGYNQVDGFGKSIAQTFNIPYLTQHLVKKTPSRTQVFKNRLGRAELNKATFYLKNIRDLQGKHILLVDDIITTGTTIENCGKILKTAKNSKLSVASMALTV</sequence>
<comment type="similarity">
    <text evidence="1">Belongs to the ComF/GntX family.</text>
</comment>
<dbReference type="InterPro" id="IPR051910">
    <property type="entry name" value="ComF/GntX_DNA_util-trans"/>
</dbReference>
<keyword evidence="4" id="KW-1185">Reference proteome</keyword>
<evidence type="ECO:0000313" key="4">
    <source>
        <dbReference type="Proteomes" id="UP000553034"/>
    </source>
</evidence>
<evidence type="ECO:0000256" key="1">
    <source>
        <dbReference type="ARBA" id="ARBA00008007"/>
    </source>
</evidence>
<dbReference type="AlphaFoldDB" id="A0A840ENW1"/>
<dbReference type="RefSeq" id="WP_183476125.1">
    <property type="nucleotide sequence ID" value="NZ_JACIFO010000002.1"/>
</dbReference>
<organism evidence="3 4">
    <name type="scientific">Mesonia hippocampi</name>
    <dbReference type="NCBI Taxonomy" id="1628250"/>
    <lineage>
        <taxon>Bacteria</taxon>
        <taxon>Pseudomonadati</taxon>
        <taxon>Bacteroidota</taxon>
        <taxon>Flavobacteriia</taxon>
        <taxon>Flavobacteriales</taxon>
        <taxon>Flavobacteriaceae</taxon>
        <taxon>Mesonia</taxon>
    </lineage>
</organism>
<evidence type="ECO:0000313" key="3">
    <source>
        <dbReference type="EMBL" id="MBB4118283.1"/>
    </source>
</evidence>
<accession>A0A840ENW1</accession>
<dbReference type="EMBL" id="JACIFO010000002">
    <property type="protein sequence ID" value="MBB4118283.1"/>
    <property type="molecule type" value="Genomic_DNA"/>
</dbReference>
<reference evidence="3 4" key="1">
    <citation type="submission" date="2020-08" db="EMBL/GenBank/DDBJ databases">
        <title>Genomic Encyclopedia of Type Strains, Phase IV (KMG-IV): sequencing the most valuable type-strain genomes for metagenomic binning, comparative biology and taxonomic classification.</title>
        <authorList>
            <person name="Goeker M."/>
        </authorList>
    </citation>
    <scope>NUCLEOTIDE SEQUENCE [LARGE SCALE GENOMIC DNA]</scope>
    <source>
        <strain evidence="3 4">DSM 29568</strain>
    </source>
</reference>
<dbReference type="PANTHER" id="PTHR47505:SF1">
    <property type="entry name" value="DNA UTILIZATION PROTEIN YHGH"/>
    <property type="match status" value="1"/>
</dbReference>
<dbReference type="Proteomes" id="UP000553034">
    <property type="component" value="Unassembled WGS sequence"/>
</dbReference>